<dbReference type="EMBL" id="CP042817">
    <property type="protein sequence ID" value="QEJ97186.1"/>
    <property type="molecule type" value="Genomic_DNA"/>
</dbReference>
<evidence type="ECO:0000313" key="2">
    <source>
        <dbReference type="EMBL" id="CEM63060.1"/>
    </source>
</evidence>
<evidence type="ECO:0000313" key="4">
    <source>
        <dbReference type="Proteomes" id="UP000042527"/>
    </source>
</evidence>
<reference evidence="3 5" key="3">
    <citation type="submission" date="2019-08" db="EMBL/GenBank/DDBJ databases">
        <authorList>
            <person name="Kuhnert P."/>
        </authorList>
    </citation>
    <scope>NUCLEOTIDE SEQUENCE [LARGE SCALE GENOMIC DNA]</scope>
    <source>
        <strain evidence="3 5">B36.5</strain>
    </source>
</reference>
<dbReference type="Proteomes" id="UP000323594">
    <property type="component" value="Chromosome"/>
</dbReference>
<keyword evidence="1" id="KW-0732">Signal</keyword>
<evidence type="ECO:0000313" key="3">
    <source>
        <dbReference type="EMBL" id="QEJ97186.1"/>
    </source>
</evidence>
<gene>
    <name evidence="3" type="ORF">FUT82_03745</name>
    <name evidence="2" type="ORF">TPHV1_60048</name>
</gene>
<organism evidence="2 4">
    <name type="scientific">Treponema phagedenis</name>
    <dbReference type="NCBI Taxonomy" id="162"/>
    <lineage>
        <taxon>Bacteria</taxon>
        <taxon>Pseudomonadati</taxon>
        <taxon>Spirochaetota</taxon>
        <taxon>Spirochaetia</taxon>
        <taxon>Spirochaetales</taxon>
        <taxon>Treponemataceae</taxon>
        <taxon>Treponema</taxon>
    </lineage>
</organism>
<dbReference type="RefSeq" id="WP_024752929.1">
    <property type="nucleotide sequence ID" value="NZ_CDNC01000048.1"/>
</dbReference>
<keyword evidence="4" id="KW-1185">Reference proteome</keyword>
<name>A0A0B7H1G7_TREPH</name>
<proteinExistence type="predicted"/>
<reference evidence="4" key="2">
    <citation type="submission" date="2015-01" db="EMBL/GenBank/DDBJ databases">
        <authorList>
            <person name="Manzoor Shahid"/>
            <person name="Zubair Saima"/>
        </authorList>
    </citation>
    <scope>NUCLEOTIDE SEQUENCE [LARGE SCALE GENOMIC DNA]</scope>
    <source>
        <strain evidence="4">V1</strain>
    </source>
</reference>
<feature type="signal peptide" evidence="1">
    <location>
        <begin position="1"/>
        <end position="21"/>
    </location>
</feature>
<dbReference type="GeneID" id="57751953"/>
<accession>A0A0B7H1G7</accession>
<protein>
    <recommendedName>
        <fullName evidence="6">Lipoprotein</fullName>
    </recommendedName>
</protein>
<sequence>MNKKHVSKIALAIILTAFVFAGCNTAIKPIKATGAADDYLKGKSAFTAEIGDSYPLTFQFSKEGNLVALAMYDTMPESLSATYTVTGDDITIDFTAAQKQMKNLKGSALLKALKADAEKNKDTDMMAMLNKVSKDDMNLQAELFRKMAKALDGKTVYKGKIDKTKGTIIFDKIPFIKVTGSETAISVSAEEKAKVTYTIVEGLIK</sequence>
<reference evidence="2" key="1">
    <citation type="submission" date="2015-01" db="EMBL/GenBank/DDBJ databases">
        <authorList>
            <person name="Xiang T."/>
            <person name="Song Y."/>
            <person name="Huang L."/>
            <person name="Wang B."/>
            <person name="Wu P."/>
        </authorList>
    </citation>
    <scope>NUCLEOTIDE SEQUENCE [LARGE SCALE GENOMIC DNA]</scope>
    <source>
        <strain evidence="2">V1</strain>
    </source>
</reference>
<feature type="chain" id="PRO_5041521789" description="Lipoprotein" evidence="1">
    <location>
        <begin position="22"/>
        <end position="205"/>
    </location>
</feature>
<evidence type="ECO:0000256" key="1">
    <source>
        <dbReference type="SAM" id="SignalP"/>
    </source>
</evidence>
<dbReference type="PROSITE" id="PS51257">
    <property type="entry name" value="PROKAR_LIPOPROTEIN"/>
    <property type="match status" value="1"/>
</dbReference>
<dbReference type="EMBL" id="CDNC01000048">
    <property type="protein sequence ID" value="CEM63060.1"/>
    <property type="molecule type" value="Genomic_DNA"/>
</dbReference>
<dbReference type="Proteomes" id="UP000042527">
    <property type="component" value="Unassembled WGS sequence"/>
</dbReference>
<dbReference type="AlphaFoldDB" id="A0A0B7H1G7"/>
<evidence type="ECO:0008006" key="6">
    <source>
        <dbReference type="Google" id="ProtNLM"/>
    </source>
</evidence>
<evidence type="ECO:0000313" key="5">
    <source>
        <dbReference type="Proteomes" id="UP000323594"/>
    </source>
</evidence>